<feature type="transmembrane region" description="Helical" evidence="2">
    <location>
        <begin position="294"/>
        <end position="314"/>
    </location>
</feature>
<evidence type="ECO:0000256" key="1">
    <source>
        <dbReference type="SAM" id="MobiDB-lite"/>
    </source>
</evidence>
<evidence type="ECO:0000256" key="2">
    <source>
        <dbReference type="SAM" id="Phobius"/>
    </source>
</evidence>
<gene>
    <name evidence="3" type="ORF">FHU37_004948</name>
</gene>
<feature type="transmembrane region" description="Helical" evidence="2">
    <location>
        <begin position="80"/>
        <end position="100"/>
    </location>
</feature>
<protein>
    <recommendedName>
        <fullName evidence="5">ABC transporter permease</fullName>
    </recommendedName>
</protein>
<name>A0A853A0L7_9ACTN</name>
<keyword evidence="2" id="KW-0812">Transmembrane</keyword>
<keyword evidence="4" id="KW-1185">Reference proteome</keyword>
<organism evidence="3 4">
    <name type="scientific">Allostreptomyces psammosilenae</name>
    <dbReference type="NCBI Taxonomy" id="1892865"/>
    <lineage>
        <taxon>Bacteria</taxon>
        <taxon>Bacillati</taxon>
        <taxon>Actinomycetota</taxon>
        <taxon>Actinomycetes</taxon>
        <taxon>Kitasatosporales</taxon>
        <taxon>Streptomycetaceae</taxon>
        <taxon>Allostreptomyces</taxon>
    </lineage>
</organism>
<dbReference type="Pfam" id="PF12730">
    <property type="entry name" value="ABC2_membrane_4"/>
    <property type="match status" value="1"/>
</dbReference>
<reference evidence="3 4" key="1">
    <citation type="submission" date="2020-07" db="EMBL/GenBank/DDBJ databases">
        <title>Sequencing the genomes of 1000 actinobacteria strains.</title>
        <authorList>
            <person name="Klenk H.-P."/>
        </authorList>
    </citation>
    <scope>NUCLEOTIDE SEQUENCE [LARGE SCALE GENOMIC DNA]</scope>
    <source>
        <strain evidence="3 4">DSM 42178</strain>
    </source>
</reference>
<evidence type="ECO:0008006" key="5">
    <source>
        <dbReference type="Google" id="ProtNLM"/>
    </source>
</evidence>
<evidence type="ECO:0000313" key="4">
    <source>
        <dbReference type="Proteomes" id="UP000567795"/>
    </source>
</evidence>
<feature type="transmembrane region" description="Helical" evidence="2">
    <location>
        <begin position="240"/>
        <end position="261"/>
    </location>
</feature>
<accession>A0A853A0L7</accession>
<dbReference type="Proteomes" id="UP000567795">
    <property type="component" value="Unassembled WGS sequence"/>
</dbReference>
<sequence>MTTTTTGSTPEAASTVPSTAPTTTDAATTTDATASAPTSGSGPVEAPATTRPPAASWPRTTFRHTLHAEWTKLRTLRSTVYSLVAVVLVGAGVAAVFAFASAREYQQAPEFRAAFDPTAVSLNSVVIAQLVVGTLGALAVTSEYATGMVRTSLTVLPHRIRLLAAKSIVIAAVVLVVGVVAGFAAFFSGQYVLGAQDVPRDTLGDPGTLRAVVGVGLYLAAVALLGVALGVLYRSTAAAVATLVSATLLIPVVANLLPASWSEVLVKYWPTTAGTQITTVRYDPAVALAPWDGFALLCATLLVVHAVAVATFRLRDA</sequence>
<dbReference type="RefSeq" id="WP_179816839.1">
    <property type="nucleotide sequence ID" value="NZ_JACBZD010000002.1"/>
</dbReference>
<proteinExistence type="predicted"/>
<comment type="caution">
    <text evidence="3">The sequence shown here is derived from an EMBL/GenBank/DDBJ whole genome shotgun (WGS) entry which is preliminary data.</text>
</comment>
<feature type="transmembrane region" description="Helical" evidence="2">
    <location>
        <begin position="162"/>
        <end position="187"/>
    </location>
</feature>
<feature type="transmembrane region" description="Helical" evidence="2">
    <location>
        <begin position="207"/>
        <end position="233"/>
    </location>
</feature>
<keyword evidence="2" id="KW-1133">Transmembrane helix</keyword>
<dbReference type="EMBL" id="JACBZD010000002">
    <property type="protein sequence ID" value="NYI07919.1"/>
    <property type="molecule type" value="Genomic_DNA"/>
</dbReference>
<evidence type="ECO:0000313" key="3">
    <source>
        <dbReference type="EMBL" id="NYI07919.1"/>
    </source>
</evidence>
<keyword evidence="2" id="KW-0472">Membrane</keyword>
<dbReference type="AlphaFoldDB" id="A0A853A0L7"/>
<feature type="transmembrane region" description="Helical" evidence="2">
    <location>
        <begin position="120"/>
        <end position="141"/>
    </location>
</feature>
<feature type="region of interest" description="Disordered" evidence="1">
    <location>
        <begin position="1"/>
        <end position="60"/>
    </location>
</feature>
<feature type="compositionally biased region" description="Low complexity" evidence="1">
    <location>
        <begin position="1"/>
        <end position="43"/>
    </location>
</feature>